<dbReference type="SUPFAM" id="SSF48557">
    <property type="entry name" value="L-aspartase-like"/>
    <property type="match status" value="1"/>
</dbReference>
<dbReference type="InterPro" id="IPR024083">
    <property type="entry name" value="Fumarase/histidase_N"/>
</dbReference>
<sequence>MLTLTGELLRPDELWRFCREAASAESLSIELSPAAWSRIEAAGAFVDRLVESGERIYGVNTGVGFLRNVVIDRDRLSELQKNLIRSHCCGVGEELPRALVLAMWVIVLNSACRGHRGLRRPTVEAALKLLQHGILGCVPARGSVGASGDLAPSAHAALALIGEGPCTVVRQGETLRIPAAQALAEEGLLPADLQPKEGLSLMNGTQMTTAMAVSVWSEAKNLLETANLATALSLLGVKGFPSVSPEELLIAHGHPGTLECGRMIREWLHDPVRPIHEPDHQQDPYCLRCAPQVHGAVLEEVEATETILVRELNSSADNPLVFADLGKVAHGGNFHAIQPARVCDRLASALTTLAAISERRVNLAMNGDRTGLPHFLISEGGLNSGLMMVQTTAAALVSECRSLSFPASTDSIPTNCDQEDHVSMGPIAALKAMRVAENVRYVLAIELLTAIQAIDLRKVEHLPPRTAAAHRMLRECADFLAQDRVNSHDIEAIAALIESGKLSRC</sequence>
<protein>
    <submittedName>
        <fullName evidence="1">Histidine ammonia-lyase</fullName>
        <ecNumber evidence="1">4.3.1.3</ecNumber>
    </submittedName>
</protein>
<dbReference type="KEGG" id="pfer:IRI77_25030"/>
<name>A0A7S7NLX5_PALFE</name>
<dbReference type="EC" id="4.3.1.3" evidence="1"/>
<dbReference type="Proteomes" id="UP000593892">
    <property type="component" value="Chromosome"/>
</dbReference>
<reference evidence="1 2" key="1">
    <citation type="submission" date="2020-10" db="EMBL/GenBank/DDBJ databases">
        <title>Complete genome sequence of Paludibaculum fermentans P105T, a facultatively anaerobic acidobacterium capable of dissimilatory Fe(III) reduction.</title>
        <authorList>
            <person name="Dedysh S.N."/>
            <person name="Beletsky A.V."/>
            <person name="Kulichevskaya I.S."/>
            <person name="Mardanov A.V."/>
            <person name="Ravin N.V."/>
        </authorList>
    </citation>
    <scope>NUCLEOTIDE SEQUENCE [LARGE SCALE GENOMIC DNA]</scope>
    <source>
        <strain evidence="1 2">P105</strain>
    </source>
</reference>
<accession>A0A7S7NLX5</accession>
<dbReference type="Gene3D" id="1.20.200.10">
    <property type="entry name" value="Fumarase/aspartase (Central domain)"/>
    <property type="match status" value="1"/>
</dbReference>
<dbReference type="PANTHER" id="PTHR10362">
    <property type="entry name" value="HISTIDINE AMMONIA-LYASE"/>
    <property type="match status" value="1"/>
</dbReference>
<dbReference type="AlphaFoldDB" id="A0A7S7NLX5"/>
<dbReference type="Pfam" id="PF00221">
    <property type="entry name" value="Lyase_aromatic"/>
    <property type="match status" value="1"/>
</dbReference>
<dbReference type="GO" id="GO:0004397">
    <property type="term" value="F:histidine ammonia-lyase activity"/>
    <property type="evidence" value="ECO:0007669"/>
    <property type="project" value="UniProtKB-EC"/>
</dbReference>
<dbReference type="EMBL" id="CP063849">
    <property type="protein sequence ID" value="QOY86058.1"/>
    <property type="molecule type" value="Genomic_DNA"/>
</dbReference>
<dbReference type="CDD" id="cd00332">
    <property type="entry name" value="PAL-HAL"/>
    <property type="match status" value="1"/>
</dbReference>
<organism evidence="1 2">
    <name type="scientific">Paludibaculum fermentans</name>
    <dbReference type="NCBI Taxonomy" id="1473598"/>
    <lineage>
        <taxon>Bacteria</taxon>
        <taxon>Pseudomonadati</taxon>
        <taxon>Acidobacteriota</taxon>
        <taxon>Terriglobia</taxon>
        <taxon>Bryobacterales</taxon>
        <taxon>Bryobacteraceae</taxon>
        <taxon>Paludibaculum</taxon>
    </lineage>
</organism>
<evidence type="ECO:0000313" key="2">
    <source>
        <dbReference type="Proteomes" id="UP000593892"/>
    </source>
</evidence>
<keyword evidence="2" id="KW-1185">Reference proteome</keyword>
<dbReference type="InterPro" id="IPR008948">
    <property type="entry name" value="L-Aspartase-like"/>
</dbReference>
<dbReference type="Gene3D" id="1.10.275.10">
    <property type="entry name" value="Fumarase/aspartase (N-terminal domain)"/>
    <property type="match status" value="1"/>
</dbReference>
<dbReference type="NCBIfam" id="NF006871">
    <property type="entry name" value="PRK09367.1"/>
    <property type="match status" value="1"/>
</dbReference>
<keyword evidence="1" id="KW-0456">Lyase</keyword>
<proteinExistence type="predicted"/>
<dbReference type="InterPro" id="IPR001106">
    <property type="entry name" value="Aromatic_Lyase"/>
</dbReference>
<evidence type="ECO:0000313" key="1">
    <source>
        <dbReference type="EMBL" id="QOY86058.1"/>
    </source>
</evidence>
<gene>
    <name evidence="1" type="ORF">IRI77_25030</name>
</gene>
<dbReference type="RefSeq" id="WP_194447727.1">
    <property type="nucleotide sequence ID" value="NZ_CP063849.1"/>
</dbReference>